<dbReference type="OrthoDB" id="6469159at2759"/>
<accession>A0A4Y2M8G6</accession>
<protein>
    <recommendedName>
        <fullName evidence="3">Endonuclease/exonuclease/phosphatase domain-containing protein</fullName>
    </recommendedName>
</protein>
<gene>
    <name evidence="1" type="ORF">AVEN_14469_1</name>
</gene>
<sequence length="114" mass="13291">MNIAGSGAVLSHKGGAEVEDFLLAQQLYLLYETKSPPTFEHCVIKVWPDLSFIKGMDFANSCKWKVLEDYTHSYHNYILIEALFSQSRYKYPRFKTAYEGHRSMLQHLRQKQIS</sequence>
<comment type="caution">
    <text evidence="1">The sequence shown here is derived from an EMBL/GenBank/DDBJ whole genome shotgun (WGS) entry which is preliminary data.</text>
</comment>
<proteinExistence type="predicted"/>
<dbReference type="InterPro" id="IPR036691">
    <property type="entry name" value="Endo/exonu/phosph_ase_sf"/>
</dbReference>
<name>A0A4Y2M8G6_ARAVE</name>
<organism evidence="1 2">
    <name type="scientific">Araneus ventricosus</name>
    <name type="common">Orbweaver spider</name>
    <name type="synonym">Epeira ventricosa</name>
    <dbReference type="NCBI Taxonomy" id="182803"/>
    <lineage>
        <taxon>Eukaryota</taxon>
        <taxon>Metazoa</taxon>
        <taxon>Ecdysozoa</taxon>
        <taxon>Arthropoda</taxon>
        <taxon>Chelicerata</taxon>
        <taxon>Arachnida</taxon>
        <taxon>Araneae</taxon>
        <taxon>Araneomorphae</taxon>
        <taxon>Entelegynae</taxon>
        <taxon>Araneoidea</taxon>
        <taxon>Araneidae</taxon>
        <taxon>Araneus</taxon>
    </lineage>
</organism>
<dbReference type="Proteomes" id="UP000499080">
    <property type="component" value="Unassembled WGS sequence"/>
</dbReference>
<dbReference type="EMBL" id="BGPR01280647">
    <property type="protein sequence ID" value="GBN22814.1"/>
    <property type="molecule type" value="Genomic_DNA"/>
</dbReference>
<dbReference type="Gene3D" id="3.60.10.10">
    <property type="entry name" value="Endonuclease/exonuclease/phosphatase"/>
    <property type="match status" value="1"/>
</dbReference>
<reference evidence="1 2" key="1">
    <citation type="journal article" date="2019" name="Sci. Rep.">
        <title>Orb-weaving spider Araneus ventricosus genome elucidates the spidroin gene catalogue.</title>
        <authorList>
            <person name="Kono N."/>
            <person name="Nakamura H."/>
            <person name="Ohtoshi R."/>
            <person name="Moran D.A.P."/>
            <person name="Shinohara A."/>
            <person name="Yoshida Y."/>
            <person name="Fujiwara M."/>
            <person name="Mori M."/>
            <person name="Tomita M."/>
            <person name="Arakawa K."/>
        </authorList>
    </citation>
    <scope>NUCLEOTIDE SEQUENCE [LARGE SCALE GENOMIC DNA]</scope>
</reference>
<dbReference type="AlphaFoldDB" id="A0A4Y2M8G6"/>
<evidence type="ECO:0008006" key="3">
    <source>
        <dbReference type="Google" id="ProtNLM"/>
    </source>
</evidence>
<evidence type="ECO:0000313" key="1">
    <source>
        <dbReference type="EMBL" id="GBN22814.1"/>
    </source>
</evidence>
<evidence type="ECO:0000313" key="2">
    <source>
        <dbReference type="Proteomes" id="UP000499080"/>
    </source>
</evidence>
<keyword evidence="2" id="KW-1185">Reference proteome</keyword>